<dbReference type="PANTHER" id="PTHR47260:SF3">
    <property type="entry name" value="THIOESTERASE FAMILY PROTEIN (AFU_ORTHOLOGUE AFUA_7G03960)"/>
    <property type="match status" value="1"/>
</dbReference>
<dbReference type="InterPro" id="IPR052061">
    <property type="entry name" value="PTE-AB_protein"/>
</dbReference>
<dbReference type="Pfam" id="PF03061">
    <property type="entry name" value="4HBT"/>
    <property type="match status" value="1"/>
</dbReference>
<dbReference type="InterPro" id="IPR006683">
    <property type="entry name" value="Thioestr_dom"/>
</dbReference>
<protein>
    <recommendedName>
        <fullName evidence="1">Thioesterase domain-containing protein</fullName>
    </recommendedName>
</protein>
<evidence type="ECO:0000259" key="1">
    <source>
        <dbReference type="Pfam" id="PF03061"/>
    </source>
</evidence>
<reference evidence="2 3" key="1">
    <citation type="submission" date="2015-02" db="EMBL/GenBank/DDBJ databases">
        <title>Draft Genome Sequences of Two Closely-Related Aflatoxigenic Aspergillus Species Obtained from the Cote d'Ivoire.</title>
        <authorList>
            <person name="Moore G.G."/>
            <person name="Beltz S.B."/>
            <person name="Mack B.M."/>
        </authorList>
    </citation>
    <scope>NUCLEOTIDE SEQUENCE [LARGE SCALE GENOMIC DNA]</scope>
    <source>
        <strain evidence="2 3">SRRC1468</strain>
    </source>
</reference>
<evidence type="ECO:0000313" key="2">
    <source>
        <dbReference type="EMBL" id="KKK23695.1"/>
    </source>
</evidence>
<organism evidence="2 3">
    <name type="scientific">Aspergillus rambellii</name>
    <dbReference type="NCBI Taxonomy" id="308745"/>
    <lineage>
        <taxon>Eukaryota</taxon>
        <taxon>Fungi</taxon>
        <taxon>Dikarya</taxon>
        <taxon>Ascomycota</taxon>
        <taxon>Pezizomycotina</taxon>
        <taxon>Eurotiomycetes</taxon>
        <taxon>Eurotiomycetidae</taxon>
        <taxon>Eurotiales</taxon>
        <taxon>Aspergillaceae</taxon>
        <taxon>Aspergillus</taxon>
        <taxon>Aspergillus subgen. Nidulantes</taxon>
    </lineage>
</organism>
<keyword evidence="3" id="KW-1185">Reference proteome</keyword>
<gene>
    <name evidence="2" type="ORF">ARAM_003439</name>
</gene>
<accession>A0A0F8X1Z8</accession>
<dbReference type="CDD" id="cd03443">
    <property type="entry name" value="PaaI_thioesterase"/>
    <property type="match status" value="1"/>
</dbReference>
<dbReference type="AlphaFoldDB" id="A0A0F8X1Z8"/>
<feature type="domain" description="Thioesterase" evidence="1">
    <location>
        <begin position="95"/>
        <end position="176"/>
    </location>
</feature>
<comment type="caution">
    <text evidence="2">The sequence shown here is derived from an EMBL/GenBank/DDBJ whole genome shotgun (WGS) entry which is preliminary data.</text>
</comment>
<dbReference type="PANTHER" id="PTHR47260">
    <property type="entry name" value="UPF0644 PROTEIN PB2B4.06"/>
    <property type="match status" value="1"/>
</dbReference>
<name>A0A0F8X1Z8_9EURO</name>
<dbReference type="EMBL" id="JZBS01001209">
    <property type="protein sequence ID" value="KKK23695.1"/>
    <property type="molecule type" value="Genomic_DNA"/>
</dbReference>
<evidence type="ECO:0000313" key="3">
    <source>
        <dbReference type="Proteomes" id="UP000034291"/>
    </source>
</evidence>
<dbReference type="STRING" id="308745.A0A0F8X1Z8"/>
<dbReference type="Proteomes" id="UP000034291">
    <property type="component" value="Unassembled WGS sequence"/>
</dbReference>
<dbReference type="OrthoDB" id="506431at2759"/>
<sequence length="190" mass="20449">MPSDDTSHFQSIAWVSELLRDESFVTITTPSRVLKPTAEDTFFATTINSPSTIAACLTQYRRPSPSIKPLSPGTIPTEEIRIFCTLGTGLNGYPGVLHGGMVASLLDECMGLILSFNLGGGNPGHAGPVTAYLNTKFTRPVLTPGTFVVTGKVTESNDNRKWKIVGDIRDADGNVCSQAECLYVQPRSKI</sequence>
<dbReference type="SUPFAM" id="SSF54637">
    <property type="entry name" value="Thioesterase/thiol ester dehydrase-isomerase"/>
    <property type="match status" value="1"/>
</dbReference>
<dbReference type="InterPro" id="IPR029069">
    <property type="entry name" value="HotDog_dom_sf"/>
</dbReference>
<proteinExistence type="predicted"/>
<dbReference type="Gene3D" id="3.10.129.10">
    <property type="entry name" value="Hotdog Thioesterase"/>
    <property type="match status" value="1"/>
</dbReference>